<evidence type="ECO:0008006" key="4">
    <source>
        <dbReference type="Google" id="ProtNLM"/>
    </source>
</evidence>
<dbReference type="GO" id="GO:0042742">
    <property type="term" value="P:defense response to bacterium"/>
    <property type="evidence" value="ECO:0007669"/>
    <property type="project" value="InterPro"/>
</dbReference>
<organism evidence="2 3">
    <name type="scientific">Rothia aerolata</name>
    <dbReference type="NCBI Taxonomy" id="1812262"/>
    <lineage>
        <taxon>Bacteria</taxon>
        <taxon>Bacillati</taxon>
        <taxon>Actinomycetota</taxon>
        <taxon>Actinomycetes</taxon>
        <taxon>Micrococcales</taxon>
        <taxon>Micrococcaceae</taxon>
        <taxon>Rothia</taxon>
    </lineage>
</organism>
<evidence type="ECO:0000313" key="2">
    <source>
        <dbReference type="EMBL" id="GGH58435.1"/>
    </source>
</evidence>
<evidence type="ECO:0000313" key="3">
    <source>
        <dbReference type="Proteomes" id="UP000600171"/>
    </source>
</evidence>
<gene>
    <name evidence="2" type="ORF">GCM10007359_04620</name>
</gene>
<dbReference type="EMBL" id="BMDC01000001">
    <property type="protein sequence ID" value="GGH58435.1"/>
    <property type="molecule type" value="Genomic_DNA"/>
</dbReference>
<dbReference type="Proteomes" id="UP000600171">
    <property type="component" value="Unassembled WGS sequence"/>
</dbReference>
<keyword evidence="1" id="KW-1133">Transmembrane helix</keyword>
<proteinExistence type="predicted"/>
<name>A0A917IMY3_9MICC</name>
<protein>
    <recommendedName>
        <fullName evidence="4">Mersacidin/lichenicidin family type 2 lantibiotic</fullName>
    </recommendedName>
</protein>
<reference evidence="2 3" key="1">
    <citation type="journal article" date="2014" name="Int. J. Syst. Evol. Microbiol.">
        <title>Complete genome sequence of Corynebacterium casei LMG S-19264T (=DSM 44701T), isolated from a smear-ripened cheese.</title>
        <authorList>
            <consortium name="US DOE Joint Genome Institute (JGI-PGF)"/>
            <person name="Walter F."/>
            <person name="Albersmeier A."/>
            <person name="Kalinowski J."/>
            <person name="Ruckert C."/>
        </authorList>
    </citation>
    <scope>NUCLEOTIDE SEQUENCE [LARGE SCALE GENOMIC DNA]</scope>
    <source>
        <strain evidence="2 3">CCM 8669</strain>
    </source>
</reference>
<dbReference type="InterPro" id="IPR027635">
    <property type="entry name" value="Lantibiotic2_lead_pep_dom"/>
</dbReference>
<feature type="transmembrane region" description="Helical" evidence="1">
    <location>
        <begin position="57"/>
        <end position="77"/>
    </location>
</feature>
<keyword evidence="1" id="KW-0472">Membrane</keyword>
<keyword evidence="1" id="KW-0812">Transmembrane</keyword>
<comment type="caution">
    <text evidence="2">The sequence shown here is derived from an EMBL/GenBank/DDBJ whole genome shotgun (WGS) entry which is preliminary data.</text>
</comment>
<dbReference type="NCBIfam" id="TIGR03898">
    <property type="entry name" value="lanti_MRSA_kill"/>
    <property type="match status" value="1"/>
</dbReference>
<dbReference type="RefSeq" id="WP_188358711.1">
    <property type="nucleotide sequence ID" value="NZ_BMDC01000001.1"/>
</dbReference>
<dbReference type="AlphaFoldDB" id="A0A917IMY3"/>
<keyword evidence="3" id="KW-1185">Reference proteome</keyword>
<evidence type="ECO:0000256" key="1">
    <source>
        <dbReference type="SAM" id="Phobius"/>
    </source>
</evidence>
<accession>A0A917IMY3</accession>
<sequence length="81" mass="8261">MKSDVIAAVDVAEAWKNAEYRNTLTDDQLAMIPAHPAGIAELSEEELLAASGGGTPLIAYSAGALLSAVGGGASVYLTTRK</sequence>